<organism evidence="3 4">
    <name type="scientific">Gigaspora margarita</name>
    <dbReference type="NCBI Taxonomy" id="4874"/>
    <lineage>
        <taxon>Eukaryota</taxon>
        <taxon>Fungi</taxon>
        <taxon>Fungi incertae sedis</taxon>
        <taxon>Mucoromycota</taxon>
        <taxon>Glomeromycotina</taxon>
        <taxon>Glomeromycetes</taxon>
        <taxon>Diversisporales</taxon>
        <taxon>Gigasporaceae</taxon>
        <taxon>Gigaspora</taxon>
    </lineage>
</organism>
<evidence type="ECO:0000313" key="4">
    <source>
        <dbReference type="Proteomes" id="UP000439903"/>
    </source>
</evidence>
<dbReference type="EMBL" id="WTPW01000383">
    <property type="protein sequence ID" value="KAF0517027.1"/>
    <property type="molecule type" value="Genomic_DNA"/>
</dbReference>
<sequence>MSENNGNNNTNEGNDNGLPSHLKKVQKSLNRRQKENYGRLNTLDTKIIYLEGIDEERRKSEIGIELIGLVLYTLITVIIVIIYALFFKEEKSTMYFVVLNTIYYIAKIIILGTNMERVGLIYNNKVRFYTVIPIIMWTSLAILLGIFVISPAVTIIFANIGIEVAKLIAKFYV</sequence>
<proteinExistence type="predicted"/>
<reference evidence="3 4" key="1">
    <citation type="journal article" date="2019" name="Environ. Microbiol.">
        <title>At the nexus of three kingdoms: the genome of the mycorrhizal fungus Gigaspora margarita provides insights into plant, endobacterial and fungal interactions.</title>
        <authorList>
            <person name="Venice F."/>
            <person name="Ghignone S."/>
            <person name="Salvioli di Fossalunga A."/>
            <person name="Amselem J."/>
            <person name="Novero M."/>
            <person name="Xianan X."/>
            <person name="Sedzielewska Toro K."/>
            <person name="Morin E."/>
            <person name="Lipzen A."/>
            <person name="Grigoriev I.V."/>
            <person name="Henrissat B."/>
            <person name="Martin F.M."/>
            <person name="Bonfante P."/>
        </authorList>
    </citation>
    <scope>NUCLEOTIDE SEQUENCE [LARGE SCALE GENOMIC DNA]</scope>
    <source>
        <strain evidence="3 4">BEG34</strain>
    </source>
</reference>
<feature type="transmembrane region" description="Helical" evidence="2">
    <location>
        <begin position="93"/>
        <end position="113"/>
    </location>
</feature>
<gene>
    <name evidence="3" type="ORF">F8M41_017044</name>
</gene>
<dbReference type="OrthoDB" id="2426833at2759"/>
<dbReference type="AlphaFoldDB" id="A0A8H4ANL2"/>
<dbReference type="Proteomes" id="UP000439903">
    <property type="component" value="Unassembled WGS sequence"/>
</dbReference>
<accession>A0A8H4ANL2</accession>
<keyword evidence="2" id="KW-0812">Transmembrane</keyword>
<evidence type="ECO:0000256" key="2">
    <source>
        <dbReference type="SAM" id="Phobius"/>
    </source>
</evidence>
<evidence type="ECO:0000256" key="1">
    <source>
        <dbReference type="SAM" id="MobiDB-lite"/>
    </source>
</evidence>
<evidence type="ECO:0000313" key="3">
    <source>
        <dbReference type="EMBL" id="KAF0517027.1"/>
    </source>
</evidence>
<keyword evidence="2" id="KW-0472">Membrane</keyword>
<keyword evidence="2" id="KW-1133">Transmembrane helix</keyword>
<feature type="transmembrane region" description="Helical" evidence="2">
    <location>
        <begin position="66"/>
        <end position="87"/>
    </location>
</feature>
<feature type="compositionally biased region" description="Low complexity" evidence="1">
    <location>
        <begin position="1"/>
        <end position="17"/>
    </location>
</feature>
<keyword evidence="4" id="KW-1185">Reference proteome</keyword>
<comment type="caution">
    <text evidence="3">The sequence shown here is derived from an EMBL/GenBank/DDBJ whole genome shotgun (WGS) entry which is preliminary data.</text>
</comment>
<feature type="transmembrane region" description="Helical" evidence="2">
    <location>
        <begin position="134"/>
        <end position="162"/>
    </location>
</feature>
<feature type="region of interest" description="Disordered" evidence="1">
    <location>
        <begin position="1"/>
        <end position="20"/>
    </location>
</feature>
<name>A0A8H4ANL2_GIGMA</name>
<protein>
    <submittedName>
        <fullName evidence="3">Uncharacterized protein</fullName>
    </submittedName>
</protein>